<dbReference type="PANTHER" id="PTHR42879:SF2">
    <property type="entry name" value="3-OXOACYL-[ACYL-CARRIER-PROTEIN] REDUCTASE FABG"/>
    <property type="match status" value="1"/>
</dbReference>
<dbReference type="InterPro" id="IPR002347">
    <property type="entry name" value="SDR_fam"/>
</dbReference>
<comment type="caution">
    <text evidence="2">The sequence shown here is derived from an EMBL/GenBank/DDBJ whole genome shotgun (WGS) entry which is preliminary data.</text>
</comment>
<dbReference type="InterPro" id="IPR050259">
    <property type="entry name" value="SDR"/>
</dbReference>
<dbReference type="SUPFAM" id="SSF51735">
    <property type="entry name" value="NAD(P)-binding Rossmann-fold domains"/>
    <property type="match status" value="1"/>
</dbReference>
<dbReference type="EMBL" id="LRBG01000031">
    <property type="protein sequence ID" value="KXU85558.1"/>
    <property type="molecule type" value="Genomic_DNA"/>
</dbReference>
<organism evidence="2 3">
    <name type="scientific">Paraburkholderia monticola</name>
    <dbReference type="NCBI Taxonomy" id="1399968"/>
    <lineage>
        <taxon>Bacteria</taxon>
        <taxon>Pseudomonadati</taxon>
        <taxon>Pseudomonadota</taxon>
        <taxon>Betaproteobacteria</taxon>
        <taxon>Burkholderiales</taxon>
        <taxon>Burkholderiaceae</taxon>
        <taxon>Paraburkholderia</taxon>
    </lineage>
</organism>
<dbReference type="RefSeq" id="WP_062130328.1">
    <property type="nucleotide sequence ID" value="NZ_LRBG01000031.1"/>
</dbReference>
<dbReference type="PRINTS" id="PR00081">
    <property type="entry name" value="GDHRDH"/>
</dbReference>
<dbReference type="Gene3D" id="3.40.50.720">
    <property type="entry name" value="NAD(P)-binding Rossmann-like Domain"/>
    <property type="match status" value="1"/>
</dbReference>
<dbReference type="PRINTS" id="PR00080">
    <property type="entry name" value="SDRFAMILY"/>
</dbReference>
<evidence type="ECO:0000313" key="3">
    <source>
        <dbReference type="Proteomes" id="UP000075613"/>
    </source>
</evidence>
<keyword evidence="3" id="KW-1185">Reference proteome</keyword>
<evidence type="ECO:0000256" key="1">
    <source>
        <dbReference type="ARBA" id="ARBA00006484"/>
    </source>
</evidence>
<sequence length="252" mass="26706">MDLELRGRTALITGASVGIGTGIARALAAEGVRCAIVARRRPLLDELADSIAASGAPRPIPIVGDLTDEADLARIFAEASTALGQIDIVVNNAGGSRPAELDCGEDVWDEAFALNFTAARKLTHAALPGMRARKWGRVINISGSMEPRGMNPSGPAKAALHLWAKSLSREVAADGITINTIPPGRINSEQIAQRLHPSDESKQAFIARHVPIGYFGEPIDIGYLAAFLASPRARYITGDVIPVDGGMHYYAH</sequence>
<reference evidence="2 3" key="1">
    <citation type="journal article" date="2015" name="Int. J. Syst. Evol. Microbiol.">
        <title>Burkholderia monticola sp. nov., isolated from mountain soil.</title>
        <authorList>
            <person name="Baek I."/>
            <person name="Seo B."/>
            <person name="Lee I."/>
            <person name="Yi H."/>
            <person name="Chun J."/>
        </authorList>
    </citation>
    <scope>NUCLEOTIDE SEQUENCE [LARGE SCALE GENOMIC DNA]</scope>
    <source>
        <strain evidence="2 3">JC2948</strain>
    </source>
</reference>
<dbReference type="PANTHER" id="PTHR42879">
    <property type="entry name" value="3-OXOACYL-(ACYL-CARRIER-PROTEIN) REDUCTASE"/>
    <property type="match status" value="1"/>
</dbReference>
<dbReference type="AlphaFoldDB" id="A0A149PKL2"/>
<dbReference type="FunFam" id="3.40.50.720:FF:000084">
    <property type="entry name" value="Short-chain dehydrogenase reductase"/>
    <property type="match status" value="1"/>
</dbReference>
<comment type="similarity">
    <text evidence="1">Belongs to the short-chain dehydrogenases/reductases (SDR) family.</text>
</comment>
<dbReference type="STRING" id="1399968.CI15_20605"/>
<dbReference type="OrthoDB" id="9793325at2"/>
<evidence type="ECO:0000313" key="2">
    <source>
        <dbReference type="EMBL" id="KXU85558.1"/>
    </source>
</evidence>
<protein>
    <submittedName>
        <fullName evidence="2">3-oxoacyl-ACP reductase</fullName>
    </submittedName>
</protein>
<dbReference type="Pfam" id="PF13561">
    <property type="entry name" value="adh_short_C2"/>
    <property type="match status" value="1"/>
</dbReference>
<proteinExistence type="inferred from homology"/>
<dbReference type="InterPro" id="IPR036291">
    <property type="entry name" value="NAD(P)-bd_dom_sf"/>
</dbReference>
<name>A0A149PKL2_9BURK</name>
<accession>A0A149PKL2</accession>
<dbReference type="Proteomes" id="UP000075613">
    <property type="component" value="Unassembled WGS sequence"/>
</dbReference>
<gene>
    <name evidence="2" type="ORF">CI15_20605</name>
</gene>